<comment type="caution">
    <text evidence="1">The sequence shown here is derived from an EMBL/GenBank/DDBJ whole genome shotgun (WGS) entry which is preliminary data.</text>
</comment>
<sequence>MLYYRGIEPETLRNQKSVAASGCADNQPVCRLKRIYIKFTGRVFDTVGFESISFQLGVVSSREAFGAGTLYIFENGNCESRAFNRIGSRAEFIEQSKRSFAAALKD</sequence>
<accession>A0A645FRN6</accession>
<evidence type="ECO:0000313" key="1">
    <source>
        <dbReference type="EMBL" id="MPN16282.1"/>
    </source>
</evidence>
<organism evidence="1">
    <name type="scientific">bioreactor metagenome</name>
    <dbReference type="NCBI Taxonomy" id="1076179"/>
    <lineage>
        <taxon>unclassified sequences</taxon>
        <taxon>metagenomes</taxon>
        <taxon>ecological metagenomes</taxon>
    </lineage>
</organism>
<reference evidence="1" key="1">
    <citation type="submission" date="2019-08" db="EMBL/GenBank/DDBJ databases">
        <authorList>
            <person name="Kucharzyk K."/>
            <person name="Murdoch R.W."/>
            <person name="Higgins S."/>
            <person name="Loffler F."/>
        </authorList>
    </citation>
    <scope>NUCLEOTIDE SEQUENCE</scope>
</reference>
<protein>
    <submittedName>
        <fullName evidence="1">Uncharacterized protein</fullName>
    </submittedName>
</protein>
<name>A0A645FRN6_9ZZZZ</name>
<proteinExistence type="predicted"/>
<dbReference type="EMBL" id="VSSQ01063211">
    <property type="protein sequence ID" value="MPN16282.1"/>
    <property type="molecule type" value="Genomic_DNA"/>
</dbReference>
<gene>
    <name evidence="1" type="ORF">SDC9_163620</name>
</gene>
<dbReference type="AlphaFoldDB" id="A0A645FRN6"/>